<accession>A0A401LDK1</accession>
<dbReference type="Pfam" id="PF00583">
    <property type="entry name" value="Acetyltransf_1"/>
    <property type="match status" value="1"/>
</dbReference>
<protein>
    <recommendedName>
        <fullName evidence="1">N-acetyltransferase domain-containing protein</fullName>
    </recommendedName>
</protein>
<sequence>MITISKIPDGKNWADAIAQYRSKGMRTNFYAAAEEFLPQLQWLSELKFDGGCYLFHEKEKQIDLYFFLEQGRKAEQIPVFDKPVLLEQVGVTKAPPDLAEWEEIGFVRYLQRKRLFLSARNVEKTERVPSFAKEEEAETILALMQQSFEPYTSALPDLDTLRQDIRENRVLAAREGEKLLGFLRFGREKKVSVLWQIAVAPDGRGKGIGSGLVQDWLVIERDEAAKFQLWVREDNPSALRMYEASGFLPDGRIAPVMMKK</sequence>
<evidence type="ECO:0000313" key="2">
    <source>
        <dbReference type="EMBL" id="GCB29620.1"/>
    </source>
</evidence>
<dbReference type="OrthoDB" id="9795206at2"/>
<organism evidence="2 3">
    <name type="scientific">Anaerotignum faecicola</name>
    <dbReference type="NCBI Taxonomy" id="2358141"/>
    <lineage>
        <taxon>Bacteria</taxon>
        <taxon>Bacillati</taxon>
        <taxon>Bacillota</taxon>
        <taxon>Clostridia</taxon>
        <taxon>Lachnospirales</taxon>
        <taxon>Anaerotignaceae</taxon>
        <taxon>Anaerotignum</taxon>
    </lineage>
</organism>
<proteinExistence type="predicted"/>
<gene>
    <name evidence="2" type="ORF">KGMB03357_12810</name>
</gene>
<dbReference type="PROSITE" id="PS51186">
    <property type="entry name" value="GNAT"/>
    <property type="match status" value="1"/>
</dbReference>
<dbReference type="SUPFAM" id="SSF55729">
    <property type="entry name" value="Acyl-CoA N-acyltransferases (Nat)"/>
    <property type="match status" value="1"/>
</dbReference>
<dbReference type="GO" id="GO:0016747">
    <property type="term" value="F:acyltransferase activity, transferring groups other than amino-acyl groups"/>
    <property type="evidence" value="ECO:0007669"/>
    <property type="project" value="InterPro"/>
</dbReference>
<keyword evidence="3" id="KW-1185">Reference proteome</keyword>
<dbReference type="AlphaFoldDB" id="A0A401LDK1"/>
<feature type="domain" description="N-acetyltransferase" evidence="1">
    <location>
        <begin position="126"/>
        <end position="260"/>
    </location>
</feature>
<dbReference type="InterPro" id="IPR000182">
    <property type="entry name" value="GNAT_dom"/>
</dbReference>
<reference evidence="2 3" key="1">
    <citation type="submission" date="2018-10" db="EMBL/GenBank/DDBJ databases">
        <title>Draft Genome Sequence of Anaerotignum sp. KCTC 15736.</title>
        <authorList>
            <person name="Choi S.H."/>
            <person name="Kim J.S."/>
            <person name="Kang S.W."/>
            <person name="Lee J.S."/>
            <person name="Park S.H."/>
        </authorList>
    </citation>
    <scope>NUCLEOTIDE SEQUENCE [LARGE SCALE GENOMIC DNA]</scope>
    <source>
        <strain evidence="2 3">KCTC 15736</strain>
    </source>
</reference>
<name>A0A401LDK1_9FIRM</name>
<comment type="caution">
    <text evidence="2">The sequence shown here is derived from an EMBL/GenBank/DDBJ whole genome shotgun (WGS) entry which is preliminary data.</text>
</comment>
<evidence type="ECO:0000313" key="3">
    <source>
        <dbReference type="Proteomes" id="UP000287361"/>
    </source>
</evidence>
<dbReference type="Gene3D" id="3.40.630.30">
    <property type="match status" value="1"/>
</dbReference>
<dbReference type="Proteomes" id="UP000287361">
    <property type="component" value="Unassembled WGS sequence"/>
</dbReference>
<dbReference type="CDD" id="cd04301">
    <property type="entry name" value="NAT_SF"/>
    <property type="match status" value="1"/>
</dbReference>
<evidence type="ECO:0000259" key="1">
    <source>
        <dbReference type="PROSITE" id="PS51186"/>
    </source>
</evidence>
<dbReference type="InterPro" id="IPR016181">
    <property type="entry name" value="Acyl_CoA_acyltransferase"/>
</dbReference>
<dbReference type="EMBL" id="BHVZ01000002">
    <property type="protein sequence ID" value="GCB29620.1"/>
    <property type="molecule type" value="Genomic_DNA"/>
</dbReference>